<name>A0A0F3IN85_9GAMM</name>
<evidence type="ECO:0000256" key="14">
    <source>
        <dbReference type="ARBA" id="ARBA00025228"/>
    </source>
</evidence>
<comment type="caution">
    <text evidence="20">The sequence shown here is derived from an EMBL/GenBank/DDBJ whole genome shotgun (WGS) entry which is preliminary data.</text>
</comment>
<dbReference type="GO" id="GO:0005886">
    <property type="term" value="C:plasma membrane"/>
    <property type="evidence" value="ECO:0007669"/>
    <property type="project" value="UniProtKB-SubCell"/>
</dbReference>
<keyword evidence="12 19" id="KW-1133">Transmembrane helix</keyword>
<comment type="catalytic activity">
    <reaction evidence="18 19">
        <text>alpha-ribazole 5'-phosphate + adenosylcob(III)inamide-GDP = adenosylcob(III)alamin 5'-phosphate + GMP + H(+)</text>
        <dbReference type="Rhea" id="RHEA:23560"/>
        <dbReference type="ChEBI" id="CHEBI:15378"/>
        <dbReference type="ChEBI" id="CHEBI:57918"/>
        <dbReference type="ChEBI" id="CHEBI:58115"/>
        <dbReference type="ChEBI" id="CHEBI:60487"/>
        <dbReference type="ChEBI" id="CHEBI:60493"/>
        <dbReference type="EC" id="2.7.8.26"/>
    </reaction>
</comment>
<keyword evidence="8 19" id="KW-0169">Cobalamin biosynthesis</keyword>
<evidence type="ECO:0000256" key="18">
    <source>
        <dbReference type="ARBA" id="ARBA00049504"/>
    </source>
</evidence>
<gene>
    <name evidence="19" type="primary">cobS</name>
    <name evidence="20" type="ORF">VZ94_00300</name>
</gene>
<dbReference type="InterPro" id="IPR003805">
    <property type="entry name" value="CobS"/>
</dbReference>
<evidence type="ECO:0000256" key="11">
    <source>
        <dbReference type="ARBA" id="ARBA00022842"/>
    </source>
</evidence>
<feature type="transmembrane region" description="Helical" evidence="19">
    <location>
        <begin position="31"/>
        <end position="55"/>
    </location>
</feature>
<evidence type="ECO:0000256" key="12">
    <source>
        <dbReference type="ARBA" id="ARBA00022989"/>
    </source>
</evidence>
<sequence length="252" mass="27447">MKNVRKHLQLLLLAISFYTRIPIHRRLNTELLAAASIYLPVIGWLVGSLTALVFYGATLLWPTPVAVLLSLVMSLLLTGALHEDGFADVCDGFGGGRDKEHCLTIMQDPRLGSFGVLGLVFLLLLKISLLTSLPANHTPWLLLAGHSLSRFAPLWLMHGYDYARIGTSKSQQAVMRLSPAQLGYAAVYALLPLLFLPGLCAVALVPMAVITLGLGRYFKSRIGGYTGDCLGASQQVTETVFYLTTSALWTFI</sequence>
<dbReference type="GO" id="GO:0051073">
    <property type="term" value="F:adenosylcobinamide-GDP ribazoletransferase activity"/>
    <property type="evidence" value="ECO:0007669"/>
    <property type="project" value="UniProtKB-UniRule"/>
</dbReference>
<keyword evidence="21" id="KW-1185">Reference proteome</keyword>
<accession>A0A0F3IN85</accession>
<keyword evidence="7 19" id="KW-1003">Cell membrane</keyword>
<dbReference type="Pfam" id="PF02654">
    <property type="entry name" value="CobS"/>
    <property type="match status" value="1"/>
</dbReference>
<keyword evidence="9 19" id="KW-0808">Transferase</keyword>
<dbReference type="OrthoDB" id="9794626at2"/>
<reference evidence="20 21" key="2">
    <citation type="journal article" date="2016" name="Microb. Ecol.">
        <title>Genome Characteristics of a Novel Type I Methanotroph (Sn10-6) Isolated from a Flooded Indian Rice Field.</title>
        <authorList>
            <person name="Rahalkar M.C."/>
            <person name="Pandit P.S."/>
            <person name="Dhakephalkar P.K."/>
            <person name="Pore S."/>
            <person name="Arora P."/>
            <person name="Kapse N."/>
        </authorList>
    </citation>
    <scope>NUCLEOTIDE SEQUENCE [LARGE SCALE GENOMIC DNA]</scope>
    <source>
        <strain evidence="20 21">Sn10-6</strain>
    </source>
</reference>
<dbReference type="HAMAP" id="MF_00719">
    <property type="entry name" value="CobS"/>
    <property type="match status" value="1"/>
</dbReference>
<dbReference type="PANTHER" id="PTHR34148:SF1">
    <property type="entry name" value="ADENOSYLCOBINAMIDE-GDP RIBAZOLETRANSFERASE"/>
    <property type="match status" value="1"/>
</dbReference>
<evidence type="ECO:0000256" key="10">
    <source>
        <dbReference type="ARBA" id="ARBA00022692"/>
    </source>
</evidence>
<dbReference type="RefSeq" id="WP_045777687.1">
    <property type="nucleotide sequence ID" value="NZ_LAJX01000003.1"/>
</dbReference>
<evidence type="ECO:0000256" key="5">
    <source>
        <dbReference type="ARBA" id="ARBA00013200"/>
    </source>
</evidence>
<evidence type="ECO:0000256" key="16">
    <source>
        <dbReference type="ARBA" id="ARBA00032853"/>
    </source>
</evidence>
<comment type="cofactor">
    <cofactor evidence="1 19">
        <name>Mg(2+)</name>
        <dbReference type="ChEBI" id="CHEBI:18420"/>
    </cofactor>
</comment>
<dbReference type="EC" id="2.7.8.26" evidence="5 19"/>
<evidence type="ECO:0000256" key="8">
    <source>
        <dbReference type="ARBA" id="ARBA00022573"/>
    </source>
</evidence>
<reference evidence="21" key="1">
    <citation type="submission" date="2015-03" db="EMBL/GenBank/DDBJ databases">
        <title>Draft genome sequence of a novel methanotroph (Sn10-6) isolated from flooded ricefield rhizosphere in India.</title>
        <authorList>
            <person name="Pandit P.S."/>
            <person name="Pore S.D."/>
            <person name="Arora P."/>
            <person name="Kapse N.G."/>
            <person name="Dhakephalkar P.K."/>
            <person name="Rahalkar M.C."/>
        </authorList>
    </citation>
    <scope>NUCLEOTIDE SEQUENCE [LARGE SCALE GENOMIC DNA]</scope>
    <source>
        <strain evidence="21">Sn10-6</strain>
    </source>
</reference>
<evidence type="ECO:0000256" key="9">
    <source>
        <dbReference type="ARBA" id="ARBA00022679"/>
    </source>
</evidence>
<organism evidence="20 21">
    <name type="scientific">Methylocucumis oryzae</name>
    <dbReference type="NCBI Taxonomy" id="1632867"/>
    <lineage>
        <taxon>Bacteria</taxon>
        <taxon>Pseudomonadati</taxon>
        <taxon>Pseudomonadota</taxon>
        <taxon>Gammaproteobacteria</taxon>
        <taxon>Methylococcales</taxon>
        <taxon>Methylococcaceae</taxon>
        <taxon>Methylocucumis</taxon>
    </lineage>
</organism>
<evidence type="ECO:0000256" key="13">
    <source>
        <dbReference type="ARBA" id="ARBA00023136"/>
    </source>
</evidence>
<dbReference type="PATRIC" id="fig|1632867.3.peg.3648"/>
<keyword evidence="13 19" id="KW-0472">Membrane</keyword>
<evidence type="ECO:0000256" key="4">
    <source>
        <dbReference type="ARBA" id="ARBA00010561"/>
    </source>
</evidence>
<dbReference type="UniPathway" id="UPA00148">
    <property type="reaction ID" value="UER00238"/>
</dbReference>
<evidence type="ECO:0000256" key="7">
    <source>
        <dbReference type="ARBA" id="ARBA00022475"/>
    </source>
</evidence>
<keyword evidence="11 19" id="KW-0460">Magnesium</keyword>
<evidence type="ECO:0000256" key="6">
    <source>
        <dbReference type="ARBA" id="ARBA00015850"/>
    </source>
</evidence>
<evidence type="ECO:0000313" key="20">
    <source>
        <dbReference type="EMBL" id="KJV08107.1"/>
    </source>
</evidence>
<comment type="similarity">
    <text evidence="4 19">Belongs to the CobS family.</text>
</comment>
<dbReference type="Proteomes" id="UP000033684">
    <property type="component" value="Unassembled WGS sequence"/>
</dbReference>
<dbReference type="EMBL" id="LAJX01000003">
    <property type="protein sequence ID" value="KJV08107.1"/>
    <property type="molecule type" value="Genomic_DNA"/>
</dbReference>
<comment type="pathway">
    <text evidence="3 19">Cofactor biosynthesis; adenosylcobalamin biosynthesis; adenosylcobalamin from cob(II)yrinate a,c-diamide: step 7/7.</text>
</comment>
<dbReference type="GO" id="GO:0009236">
    <property type="term" value="P:cobalamin biosynthetic process"/>
    <property type="evidence" value="ECO:0007669"/>
    <property type="project" value="UniProtKB-UniRule"/>
</dbReference>
<dbReference type="GO" id="GO:0008818">
    <property type="term" value="F:cobalamin 5'-phosphate synthase activity"/>
    <property type="evidence" value="ECO:0007669"/>
    <property type="project" value="UniProtKB-UniRule"/>
</dbReference>
<feature type="transmembrane region" description="Helical" evidence="19">
    <location>
        <begin position="61"/>
        <end position="81"/>
    </location>
</feature>
<proteinExistence type="inferred from homology"/>
<evidence type="ECO:0000256" key="19">
    <source>
        <dbReference type="HAMAP-Rule" id="MF_00719"/>
    </source>
</evidence>
<comment type="catalytic activity">
    <reaction evidence="17 19">
        <text>alpha-ribazole + adenosylcob(III)inamide-GDP = adenosylcob(III)alamin + GMP + H(+)</text>
        <dbReference type="Rhea" id="RHEA:16049"/>
        <dbReference type="ChEBI" id="CHEBI:10329"/>
        <dbReference type="ChEBI" id="CHEBI:15378"/>
        <dbReference type="ChEBI" id="CHEBI:18408"/>
        <dbReference type="ChEBI" id="CHEBI:58115"/>
        <dbReference type="ChEBI" id="CHEBI:60487"/>
        <dbReference type="EC" id="2.7.8.26"/>
    </reaction>
</comment>
<comment type="subcellular location">
    <subcellularLocation>
        <location evidence="2 19">Cell membrane</location>
        <topology evidence="2 19">Multi-pass membrane protein</topology>
    </subcellularLocation>
</comment>
<dbReference type="NCBIfam" id="TIGR00317">
    <property type="entry name" value="cobS"/>
    <property type="match status" value="1"/>
</dbReference>
<evidence type="ECO:0000256" key="1">
    <source>
        <dbReference type="ARBA" id="ARBA00001946"/>
    </source>
</evidence>
<evidence type="ECO:0000256" key="2">
    <source>
        <dbReference type="ARBA" id="ARBA00004651"/>
    </source>
</evidence>
<evidence type="ECO:0000256" key="15">
    <source>
        <dbReference type="ARBA" id="ARBA00032605"/>
    </source>
</evidence>
<comment type="function">
    <text evidence="14 19">Joins adenosylcobinamide-GDP and alpha-ribazole to generate adenosylcobalamin (Ado-cobalamin). Also synthesizes adenosylcobalamin 5'-phosphate from adenosylcobinamide-GDP and alpha-ribazole 5'-phosphate.</text>
</comment>
<keyword evidence="10 19" id="KW-0812">Transmembrane</keyword>
<protein>
    <recommendedName>
        <fullName evidence="6 19">Adenosylcobinamide-GDP ribazoletransferase</fullName>
        <ecNumber evidence="5 19">2.7.8.26</ecNumber>
    </recommendedName>
    <alternativeName>
        <fullName evidence="16 19">Cobalamin synthase</fullName>
    </alternativeName>
    <alternativeName>
        <fullName evidence="15 19">Cobalamin-5'-phosphate synthase</fullName>
    </alternativeName>
</protein>
<feature type="transmembrane region" description="Helical" evidence="19">
    <location>
        <begin position="114"/>
        <end position="133"/>
    </location>
</feature>
<evidence type="ECO:0000313" key="21">
    <source>
        <dbReference type="Proteomes" id="UP000033684"/>
    </source>
</evidence>
<dbReference type="AlphaFoldDB" id="A0A0F3IN85"/>
<evidence type="ECO:0000256" key="3">
    <source>
        <dbReference type="ARBA" id="ARBA00004663"/>
    </source>
</evidence>
<dbReference type="PANTHER" id="PTHR34148">
    <property type="entry name" value="ADENOSYLCOBINAMIDE-GDP RIBAZOLETRANSFERASE"/>
    <property type="match status" value="1"/>
</dbReference>
<evidence type="ECO:0000256" key="17">
    <source>
        <dbReference type="ARBA" id="ARBA00048623"/>
    </source>
</evidence>
<feature type="transmembrane region" description="Helical" evidence="19">
    <location>
        <begin position="185"/>
        <end position="212"/>
    </location>
</feature>